<feature type="transmembrane region" description="Helical" evidence="2">
    <location>
        <begin position="73"/>
        <end position="92"/>
    </location>
</feature>
<feature type="compositionally biased region" description="Basic and acidic residues" evidence="1">
    <location>
        <begin position="128"/>
        <end position="138"/>
    </location>
</feature>
<reference evidence="3 4" key="1">
    <citation type="submission" date="2017-09" db="EMBL/GenBank/DDBJ databases">
        <title>Bacterial strain isolated from the female urinary microbiota.</title>
        <authorList>
            <person name="Thomas-White K."/>
            <person name="Kumar N."/>
            <person name="Forster S."/>
            <person name="Putonti C."/>
            <person name="Lawley T."/>
            <person name="Wolfe A.J."/>
        </authorList>
    </citation>
    <scope>NUCLEOTIDE SEQUENCE [LARGE SCALE GENOMIC DNA]</scope>
    <source>
        <strain evidence="3 4">UMB1301</strain>
    </source>
</reference>
<evidence type="ECO:0008006" key="5">
    <source>
        <dbReference type="Google" id="ProtNLM"/>
    </source>
</evidence>
<sequence>MKRSTAVVALLVCAGVMWVLGSQNWGAEVVNQTPTGVQDVGSETVTNRVGIALAAVSAVLAVLLAMVGRIGRWVVTIMYAVCALVFAVVAVTQDGAGFLRWAGLALGVIGAGLSLFIARGSGNWTTRNKYDRDAHTSTDEPDSVSDWDALTRGEDPT</sequence>
<keyword evidence="2" id="KW-1133">Transmembrane helix</keyword>
<proteinExistence type="predicted"/>
<gene>
    <name evidence="3" type="ORF">CJ199_03365</name>
</gene>
<evidence type="ECO:0000313" key="4">
    <source>
        <dbReference type="Proteomes" id="UP000235598"/>
    </source>
</evidence>
<feature type="transmembrane region" description="Helical" evidence="2">
    <location>
        <begin position="45"/>
        <end position="66"/>
    </location>
</feature>
<evidence type="ECO:0000256" key="2">
    <source>
        <dbReference type="SAM" id="Phobius"/>
    </source>
</evidence>
<dbReference type="AlphaFoldDB" id="A0A2N6VQK3"/>
<dbReference type="OrthoDB" id="4804581at2"/>
<evidence type="ECO:0000313" key="3">
    <source>
        <dbReference type="EMBL" id="PMD06415.1"/>
    </source>
</evidence>
<keyword evidence="2" id="KW-0812">Transmembrane</keyword>
<dbReference type="RefSeq" id="WP_102238060.1">
    <property type="nucleotide sequence ID" value="NZ_PNHK01000001.1"/>
</dbReference>
<comment type="caution">
    <text evidence="3">The sequence shown here is derived from an EMBL/GenBank/DDBJ whole genome shotgun (WGS) entry which is preliminary data.</text>
</comment>
<dbReference type="Proteomes" id="UP000235598">
    <property type="component" value="Unassembled WGS sequence"/>
</dbReference>
<organism evidence="3 4">
    <name type="scientific">Brevibacterium paucivorans</name>
    <dbReference type="NCBI Taxonomy" id="170994"/>
    <lineage>
        <taxon>Bacteria</taxon>
        <taxon>Bacillati</taxon>
        <taxon>Actinomycetota</taxon>
        <taxon>Actinomycetes</taxon>
        <taxon>Micrococcales</taxon>
        <taxon>Brevibacteriaceae</taxon>
        <taxon>Brevibacterium</taxon>
    </lineage>
</organism>
<protein>
    <recommendedName>
        <fullName evidence="5">Trp biosynthesis protein</fullName>
    </recommendedName>
</protein>
<feature type="transmembrane region" description="Helical" evidence="2">
    <location>
        <begin position="98"/>
        <end position="118"/>
    </location>
</feature>
<dbReference type="EMBL" id="PNHK01000001">
    <property type="protein sequence ID" value="PMD06415.1"/>
    <property type="molecule type" value="Genomic_DNA"/>
</dbReference>
<feature type="region of interest" description="Disordered" evidence="1">
    <location>
        <begin position="128"/>
        <end position="157"/>
    </location>
</feature>
<dbReference type="Pfam" id="PF09534">
    <property type="entry name" value="Trp_oprn_chp"/>
    <property type="match status" value="1"/>
</dbReference>
<name>A0A2N6VQK3_9MICO</name>
<dbReference type="InterPro" id="IPR019051">
    <property type="entry name" value="Trp_biosyn_TM_oprn/chp"/>
</dbReference>
<evidence type="ECO:0000256" key="1">
    <source>
        <dbReference type="SAM" id="MobiDB-lite"/>
    </source>
</evidence>
<accession>A0A2N6VQK3</accession>
<keyword evidence="2" id="KW-0472">Membrane</keyword>